<dbReference type="PRINTS" id="PR00455">
    <property type="entry name" value="HTHTETR"/>
</dbReference>
<dbReference type="SUPFAM" id="SSF48498">
    <property type="entry name" value="Tetracyclin repressor-like, C-terminal domain"/>
    <property type="match status" value="1"/>
</dbReference>
<dbReference type="Gene3D" id="1.10.357.10">
    <property type="entry name" value="Tetracycline Repressor, domain 2"/>
    <property type="match status" value="1"/>
</dbReference>
<protein>
    <submittedName>
        <fullName evidence="4">AcrR family transcriptional regulator</fullName>
    </submittedName>
</protein>
<dbReference type="EMBL" id="JAUSQZ010000001">
    <property type="protein sequence ID" value="MDP9829308.1"/>
    <property type="molecule type" value="Genomic_DNA"/>
</dbReference>
<evidence type="ECO:0000256" key="2">
    <source>
        <dbReference type="PROSITE-ProRule" id="PRU00335"/>
    </source>
</evidence>
<dbReference type="PROSITE" id="PS50977">
    <property type="entry name" value="HTH_TETR_2"/>
    <property type="match status" value="1"/>
</dbReference>
<sequence length="204" mass="22009">MLSIATLSDTTPAPLLPAMQPLPPLTNAGTRLLDAASDLFYERGVRAVGVDLIAETAGTTKKTLYDRFGSKDALVALYLLQRAHRWRAFLLERLDDENPGALQVFDVLEAWMGTQRRGCAFVNAHAELGNTDHPALPVIHAEKAWMRALFDHLTGDPARGAHLHLLYEGTLVLHTAGASTTAIDDARHAARTLLTSGDAPGAGR</sequence>
<organism evidence="4 5">
    <name type="scientific">Kineosporia succinea</name>
    <dbReference type="NCBI Taxonomy" id="84632"/>
    <lineage>
        <taxon>Bacteria</taxon>
        <taxon>Bacillati</taxon>
        <taxon>Actinomycetota</taxon>
        <taxon>Actinomycetes</taxon>
        <taxon>Kineosporiales</taxon>
        <taxon>Kineosporiaceae</taxon>
        <taxon>Kineosporia</taxon>
    </lineage>
</organism>
<evidence type="ECO:0000313" key="5">
    <source>
        <dbReference type="Proteomes" id="UP001235712"/>
    </source>
</evidence>
<evidence type="ECO:0000256" key="1">
    <source>
        <dbReference type="ARBA" id="ARBA00023125"/>
    </source>
</evidence>
<dbReference type="RefSeq" id="WP_307247376.1">
    <property type="nucleotide sequence ID" value="NZ_JAUSQZ010000001.1"/>
</dbReference>
<dbReference type="InterPro" id="IPR001647">
    <property type="entry name" value="HTH_TetR"/>
</dbReference>
<reference evidence="4 5" key="1">
    <citation type="submission" date="2023-07" db="EMBL/GenBank/DDBJ databases">
        <title>Sequencing the genomes of 1000 actinobacteria strains.</title>
        <authorList>
            <person name="Klenk H.-P."/>
        </authorList>
    </citation>
    <scope>NUCLEOTIDE SEQUENCE [LARGE SCALE GENOMIC DNA]</scope>
    <source>
        <strain evidence="4 5">DSM 44388</strain>
    </source>
</reference>
<dbReference type="InterPro" id="IPR050109">
    <property type="entry name" value="HTH-type_TetR-like_transc_reg"/>
</dbReference>
<gene>
    <name evidence="4" type="ORF">J2S57_005057</name>
</gene>
<dbReference type="PANTHER" id="PTHR30055">
    <property type="entry name" value="HTH-TYPE TRANSCRIPTIONAL REGULATOR RUTR"/>
    <property type="match status" value="1"/>
</dbReference>
<evidence type="ECO:0000259" key="3">
    <source>
        <dbReference type="PROSITE" id="PS50977"/>
    </source>
</evidence>
<dbReference type="InterPro" id="IPR036271">
    <property type="entry name" value="Tet_transcr_reg_TetR-rel_C_sf"/>
</dbReference>
<dbReference type="PANTHER" id="PTHR30055:SF200">
    <property type="entry name" value="HTH-TYPE TRANSCRIPTIONAL REPRESSOR BDCR"/>
    <property type="match status" value="1"/>
</dbReference>
<feature type="domain" description="HTH tetR-type" evidence="3">
    <location>
        <begin position="26"/>
        <end position="86"/>
    </location>
</feature>
<dbReference type="Pfam" id="PF00440">
    <property type="entry name" value="TetR_N"/>
    <property type="match status" value="1"/>
</dbReference>
<feature type="DNA-binding region" description="H-T-H motif" evidence="2">
    <location>
        <begin position="49"/>
        <end position="68"/>
    </location>
</feature>
<keyword evidence="1 2" id="KW-0238">DNA-binding</keyword>
<dbReference type="InterPro" id="IPR009057">
    <property type="entry name" value="Homeodomain-like_sf"/>
</dbReference>
<comment type="caution">
    <text evidence="4">The sequence shown here is derived from an EMBL/GenBank/DDBJ whole genome shotgun (WGS) entry which is preliminary data.</text>
</comment>
<keyword evidence="5" id="KW-1185">Reference proteome</keyword>
<dbReference type="Proteomes" id="UP001235712">
    <property type="component" value="Unassembled WGS sequence"/>
</dbReference>
<dbReference type="SUPFAM" id="SSF46689">
    <property type="entry name" value="Homeodomain-like"/>
    <property type="match status" value="1"/>
</dbReference>
<name>A0ABT9P9E6_9ACTN</name>
<evidence type="ECO:0000313" key="4">
    <source>
        <dbReference type="EMBL" id="MDP9829308.1"/>
    </source>
</evidence>
<proteinExistence type="predicted"/>
<accession>A0ABT9P9E6</accession>